<dbReference type="InterPro" id="IPR001190">
    <property type="entry name" value="SRCR"/>
</dbReference>
<dbReference type="OrthoDB" id="536948at2759"/>
<feature type="disulfide bond" evidence="10">
    <location>
        <begin position="934"/>
        <end position="944"/>
    </location>
</feature>
<dbReference type="FunFam" id="3.10.250.10:FF:000007">
    <property type="entry name" value="Soluble scavenger receptor cysteine-rich domain-containing protein SSC5D"/>
    <property type="match status" value="2"/>
</dbReference>
<protein>
    <submittedName>
        <fullName evidence="13">Deleted in malignant brain tumors 1 protein-like</fullName>
    </submittedName>
</protein>
<dbReference type="FunFam" id="3.10.250.10:FF:000005">
    <property type="entry name" value="Neurotrypsin isoform A"/>
    <property type="match status" value="3"/>
</dbReference>
<dbReference type="PANTHER" id="PTHR48071">
    <property type="entry name" value="SRCR DOMAIN-CONTAINING PROTEIN"/>
    <property type="match status" value="1"/>
</dbReference>
<keyword evidence="9" id="KW-0325">Glycoprotein</keyword>
<accession>A0A6P8HH99</accession>
<dbReference type="KEGG" id="aten:116292576"/>
<feature type="disulfide bond" evidence="10">
    <location>
        <begin position="315"/>
        <end position="325"/>
    </location>
</feature>
<gene>
    <name evidence="13" type="primary">LOC116292576</name>
</gene>
<feature type="disulfide bond" evidence="10">
    <location>
        <begin position="824"/>
        <end position="834"/>
    </location>
</feature>
<keyword evidence="6" id="KW-0472">Membrane</keyword>
<dbReference type="GeneID" id="116292576"/>
<keyword evidence="8" id="KW-0675">Receptor</keyword>
<feature type="disulfide bond" evidence="10">
    <location>
        <begin position="174"/>
        <end position="184"/>
    </location>
</feature>
<comment type="caution">
    <text evidence="10">Lacks conserved residue(s) required for the propagation of feature annotation.</text>
</comment>
<feature type="domain" description="SRCR" evidence="11">
    <location>
        <begin position="1"/>
        <end position="100"/>
    </location>
</feature>
<dbReference type="AlphaFoldDB" id="A0A6P8HH99"/>
<evidence type="ECO:0000256" key="2">
    <source>
        <dbReference type="ARBA" id="ARBA00022692"/>
    </source>
</evidence>
<evidence type="ECO:0000256" key="10">
    <source>
        <dbReference type="PROSITE-ProRule" id="PRU00196"/>
    </source>
</evidence>
<feature type="non-terminal residue" evidence="13">
    <location>
        <position position="1"/>
    </location>
</feature>
<proteinExistence type="predicted"/>
<evidence type="ECO:0000256" key="5">
    <source>
        <dbReference type="ARBA" id="ARBA00022989"/>
    </source>
</evidence>
<evidence type="ECO:0000256" key="1">
    <source>
        <dbReference type="ARBA" id="ARBA00004167"/>
    </source>
</evidence>
<reference evidence="13" key="1">
    <citation type="submission" date="2025-08" db="UniProtKB">
        <authorList>
            <consortium name="RefSeq"/>
        </authorList>
    </citation>
    <scope>IDENTIFICATION</scope>
    <source>
        <tissue evidence="13">Tentacle</tissue>
    </source>
</reference>
<keyword evidence="12" id="KW-1185">Reference proteome</keyword>
<evidence type="ECO:0000313" key="13">
    <source>
        <dbReference type="RefSeq" id="XP_031555779.1"/>
    </source>
</evidence>
<dbReference type="RefSeq" id="XP_031555779.1">
    <property type="nucleotide sequence ID" value="XM_031699919.1"/>
</dbReference>
<feature type="domain" description="SRCR" evidence="11">
    <location>
        <begin position="466"/>
        <end position="565"/>
    </location>
</feature>
<feature type="disulfide bond" evidence="10">
    <location>
        <begin position="68"/>
        <end position="78"/>
    </location>
</feature>
<evidence type="ECO:0000313" key="12">
    <source>
        <dbReference type="Proteomes" id="UP000515163"/>
    </source>
</evidence>
<dbReference type="Proteomes" id="UP000515163">
    <property type="component" value="Unplaced"/>
</dbReference>
<evidence type="ECO:0000256" key="7">
    <source>
        <dbReference type="ARBA" id="ARBA00023157"/>
    </source>
</evidence>
<dbReference type="FunFam" id="3.10.250.10:FF:000001">
    <property type="entry name" value="Lysyl oxidase 4 isoform X1"/>
    <property type="match status" value="1"/>
</dbReference>
<keyword evidence="2" id="KW-0812">Transmembrane</keyword>
<organism evidence="12 13">
    <name type="scientific">Actinia tenebrosa</name>
    <name type="common">Australian red waratah sea anemone</name>
    <dbReference type="NCBI Taxonomy" id="6105"/>
    <lineage>
        <taxon>Eukaryota</taxon>
        <taxon>Metazoa</taxon>
        <taxon>Cnidaria</taxon>
        <taxon>Anthozoa</taxon>
        <taxon>Hexacorallia</taxon>
        <taxon>Actiniaria</taxon>
        <taxon>Actiniidae</taxon>
        <taxon>Actinia</taxon>
    </lineage>
</organism>
<evidence type="ECO:0000256" key="9">
    <source>
        <dbReference type="ARBA" id="ARBA00023180"/>
    </source>
</evidence>
<dbReference type="InParanoid" id="A0A6P8HH99"/>
<feature type="domain" description="SRCR" evidence="11">
    <location>
        <begin position="248"/>
        <end position="347"/>
    </location>
</feature>
<feature type="domain" description="SRCR" evidence="11">
    <location>
        <begin position="217"/>
        <end position="240"/>
    </location>
</feature>
<dbReference type="PROSITE" id="PS50287">
    <property type="entry name" value="SRCR_2"/>
    <property type="match status" value="9"/>
</dbReference>
<keyword evidence="3" id="KW-0732">Signal</keyword>
<keyword evidence="4" id="KW-0677">Repeat</keyword>
<dbReference type="InterPro" id="IPR036772">
    <property type="entry name" value="SRCR-like_dom_sf"/>
</dbReference>
<feature type="domain" description="SRCR" evidence="11">
    <location>
        <begin position="757"/>
        <end position="856"/>
    </location>
</feature>
<dbReference type="FunFam" id="3.10.250.10:FF:000011">
    <property type="entry name" value="Scavenger receptor class A member 5"/>
    <property type="match status" value="1"/>
</dbReference>
<dbReference type="SMART" id="SM00202">
    <property type="entry name" value="SR"/>
    <property type="match status" value="8"/>
</dbReference>
<feature type="disulfide bond" evidence="10">
    <location>
        <begin position="425"/>
        <end position="435"/>
    </location>
</feature>
<feature type="domain" description="SRCR" evidence="11">
    <location>
        <begin position="606"/>
        <end position="750"/>
    </location>
</feature>
<feature type="disulfide bond" evidence="10">
    <location>
        <begin position="718"/>
        <end position="728"/>
    </location>
</feature>
<feature type="domain" description="SRCR" evidence="11">
    <location>
        <begin position="358"/>
        <end position="456"/>
    </location>
</feature>
<feature type="domain" description="SRCR" evidence="11">
    <location>
        <begin position="867"/>
        <end position="967"/>
    </location>
</feature>
<name>A0A6P8HH99_ACTTE</name>
<dbReference type="SUPFAM" id="SSF56487">
    <property type="entry name" value="SRCR-like"/>
    <property type="match status" value="9"/>
</dbReference>
<sequence length="971" mass="106727">VRLVDGKTPKQGRVEVRYKGTWGTICNDEWGIWDAYVVCHMLNYSKAVTGTTASVKGNGPIWLKRLYCTGSQESIDQCYHAGWGNTDGCHHSRDAGVVCGNAINVNVRLVDGKTTNGGRVEVRYKGTWGTICNERWGILDAYVVCHMLNYSKAVTATTASVKGTGQIWLKRLYCWGSEESIDQCLHAGWGNTGGCDHSHDAGVVCGNLTPEEKAIKVRLVGDQKYTGKVEILYQGTWGVVQAKDLLSVRLVDGKTPKQGRVQVRYKGTWGTICNDEWGIYDAYVVCHILNYSKAVTATTSSVKGTGPIWLIGLRCLGSEESIDQCRHGGWGNTGGCDHSRDAGVVCGNLTPEEKAIKVRLVGDQNHTGKVEIQYQGTWGVVCDTSWDIRDAQVICRMLGYKAAENAIRYIEGETPRRILMYDVGCRGREKSIADCAHSGWWKYSCSNNLLAGVVCQTNEDPPPVQVCLAGGRSVNSGRLEVRYHGQWGTVCDDGWDMKDAEVVCRMLGYSGVQEYITTKFTLVKGIIWLKYVDCTGRETSIADCSRGEWGNVYCYHDEDVGVTCIVGKALYFSRLEGGGWWKYYCSNKQLAGVVCQTNEDPPPVQVRLAGGRSVNSGRLEVRYHGQWGTVCDDGWDMKDAEVVCGMLGCVRLVDGKTPNEGHVEERYKGTWGTICNDIQWDISDAYVVCHMLNYSKAVTATTASVKGTGPIWLTGLDCGGSQKSIDQCPQVGWGNTDGCDHSRDAGVVCGNAINVNVRLVDGKTPNEGSVEVRYKGTWGTICNEDWNIWDAYVVCHKLNYSKAVTATTASVKGTGSIWLKGLRCLGYEETVDKCRHAGWGNTGGCDHSRDAGVVCGNLTPEEKAIKVRLVGDQNYTGKVEIKYQGTWGVVCDISWDIRDAHVICRMLGYKAAKHAIRFIEGETPRRMLMSYVGCSGREKSIAECYHPGWWVVPSYCSNKVLAGVVCGLSDK</sequence>
<dbReference type="PANTHER" id="PTHR48071:SF18">
    <property type="entry name" value="DELETED IN MALIGNANT BRAIN TUMORS 1 PROTEIN-RELATED"/>
    <property type="match status" value="1"/>
</dbReference>
<evidence type="ECO:0000256" key="8">
    <source>
        <dbReference type="ARBA" id="ARBA00023170"/>
    </source>
</evidence>
<dbReference type="GO" id="GO:0016020">
    <property type="term" value="C:membrane"/>
    <property type="evidence" value="ECO:0007669"/>
    <property type="project" value="UniProtKB-SubCell"/>
</dbReference>
<keyword evidence="7 10" id="KW-1015">Disulfide bond</keyword>
<dbReference type="Pfam" id="PF00530">
    <property type="entry name" value="SRCR"/>
    <property type="match status" value="9"/>
</dbReference>
<feature type="disulfide bond" evidence="10">
    <location>
        <begin position="534"/>
        <end position="544"/>
    </location>
</feature>
<dbReference type="FunFam" id="3.10.250.10:FF:000016">
    <property type="entry name" value="Scavenger receptor cysteine-rich protein type 12"/>
    <property type="match status" value="1"/>
</dbReference>
<dbReference type="Gene3D" id="3.10.250.10">
    <property type="entry name" value="SRCR-like domain"/>
    <property type="match status" value="9"/>
</dbReference>
<feature type="domain" description="SRCR" evidence="11">
    <location>
        <begin position="107"/>
        <end position="206"/>
    </location>
</feature>
<keyword evidence="5" id="KW-1133">Transmembrane helix</keyword>
<evidence type="ECO:0000259" key="11">
    <source>
        <dbReference type="PROSITE" id="PS50287"/>
    </source>
</evidence>
<dbReference type="PRINTS" id="PR00258">
    <property type="entry name" value="SPERACTRCPTR"/>
</dbReference>
<dbReference type="PROSITE" id="PS00420">
    <property type="entry name" value="SRCR_1"/>
    <property type="match status" value="4"/>
</dbReference>
<comment type="subcellular location">
    <subcellularLocation>
        <location evidence="1">Membrane</location>
        <topology evidence="1">Single-pass membrane protein</topology>
    </subcellularLocation>
</comment>
<evidence type="ECO:0000256" key="3">
    <source>
        <dbReference type="ARBA" id="ARBA00022729"/>
    </source>
</evidence>
<evidence type="ECO:0000256" key="4">
    <source>
        <dbReference type="ARBA" id="ARBA00022737"/>
    </source>
</evidence>
<evidence type="ECO:0000256" key="6">
    <source>
        <dbReference type="ARBA" id="ARBA00023136"/>
    </source>
</evidence>